<name>A0A382C534_9ZZZZ</name>
<proteinExistence type="predicted"/>
<organism evidence="2">
    <name type="scientific">marine metagenome</name>
    <dbReference type="NCBI Taxonomy" id="408172"/>
    <lineage>
        <taxon>unclassified sequences</taxon>
        <taxon>metagenomes</taxon>
        <taxon>ecological metagenomes</taxon>
    </lineage>
</organism>
<feature type="domain" description="Protein SirB1 N-terminal" evidence="1">
    <location>
        <begin position="84"/>
        <end position="232"/>
    </location>
</feature>
<evidence type="ECO:0000259" key="1">
    <source>
        <dbReference type="Pfam" id="PF13369"/>
    </source>
</evidence>
<sequence>MVSARLLELGERIVPSLWDARSAVSETVRSRIDDILARLSSEAGEELALSEWRGLVEVSGDVDLEHGVSILAKLHTPDLSWAPYETMLDQMADELAIRLSGIHDPNDIVEMFTKYIFKEQGYKGGQDADYFNADQHYLDRVIQKKSGVPIALSLVCLLLADRLSLPVFGVGLPDHFIVKYQDNETEILFAPFHDGSVITREECEEFVIRRRLRFTDEILAPVTNRYILERMLGNLRRVFLHCHERDKIKVVMQYMKLVTGEHT</sequence>
<dbReference type="InterPro" id="IPR032698">
    <property type="entry name" value="SirB1_N"/>
</dbReference>
<dbReference type="PANTHER" id="PTHR31350">
    <property type="entry name" value="SI:DKEY-261L7.2"/>
    <property type="match status" value="1"/>
</dbReference>
<protein>
    <recommendedName>
        <fullName evidence="1">Protein SirB1 N-terminal domain-containing protein</fullName>
    </recommendedName>
</protein>
<dbReference type="AlphaFoldDB" id="A0A382C534"/>
<dbReference type="Pfam" id="PF13369">
    <property type="entry name" value="Transglut_core2"/>
    <property type="match status" value="1"/>
</dbReference>
<accession>A0A382C534</accession>
<dbReference type="EMBL" id="UINC01032775">
    <property type="protein sequence ID" value="SVB20979.1"/>
    <property type="molecule type" value="Genomic_DNA"/>
</dbReference>
<dbReference type="PANTHER" id="PTHR31350:SF21">
    <property type="entry name" value="F-BOX ONLY PROTEIN 21"/>
    <property type="match status" value="1"/>
</dbReference>
<reference evidence="2" key="1">
    <citation type="submission" date="2018-05" db="EMBL/GenBank/DDBJ databases">
        <authorList>
            <person name="Lanie J.A."/>
            <person name="Ng W.-L."/>
            <person name="Kazmierczak K.M."/>
            <person name="Andrzejewski T.M."/>
            <person name="Davidsen T.M."/>
            <person name="Wayne K.J."/>
            <person name="Tettelin H."/>
            <person name="Glass J.I."/>
            <person name="Rusch D."/>
            <person name="Podicherti R."/>
            <person name="Tsui H.-C.T."/>
            <person name="Winkler M.E."/>
        </authorList>
    </citation>
    <scope>NUCLEOTIDE SEQUENCE</scope>
</reference>
<gene>
    <name evidence="2" type="ORF">METZ01_LOCUS173833</name>
</gene>
<evidence type="ECO:0000313" key="2">
    <source>
        <dbReference type="EMBL" id="SVB20979.1"/>
    </source>
</evidence>